<sequence length="368" mass="42199">MDAHLNTISTLRTIEQGNSEMAGDNYLYVKAQTSIDSLPDDIVFDILVRIPAQDIYNSTRLVCRKWYQMIHAHNFINAHLQHSTCGLVIQNWRDRTSHPTFVAMRQGRIEISKLAYNKLHYEPYHTVWSSCNGLLLGSYHISNPATKRSIALPTYFGRTIPGCSCAIAYAATSMEYKLVYTCYFRNGNSVSERSCAILTVGVDKSWRCVRTEHLSLAAKKQFHVKPSMVTDGFVHWALTNTYVLTLNVETEIITQTRVPSCHDEKLEHYYLSMGSYLSLLIACSEFSWEVWEMKPETGEWTKMPKINLEAQKCTFEQLCFKHDFSFLQVGSLNRKLVPVVFLKYGLFCWIFGFVLQKPNIEGAPEILV</sequence>
<dbReference type="InterPro" id="IPR001810">
    <property type="entry name" value="F-box_dom"/>
</dbReference>
<dbReference type="InterPro" id="IPR050796">
    <property type="entry name" value="SCF_F-box_component"/>
</dbReference>
<dbReference type="Gene3D" id="1.20.1280.50">
    <property type="match status" value="1"/>
</dbReference>
<name>A0ABR0W9R7_REHGL</name>
<protein>
    <recommendedName>
        <fullName evidence="1">F-box domain-containing protein</fullName>
    </recommendedName>
</protein>
<dbReference type="Pfam" id="PF00646">
    <property type="entry name" value="F-box"/>
    <property type="match status" value="1"/>
</dbReference>
<reference evidence="2 3" key="1">
    <citation type="journal article" date="2021" name="Comput. Struct. Biotechnol. J.">
        <title>De novo genome assembly of the potent medicinal plant Rehmannia glutinosa using nanopore technology.</title>
        <authorList>
            <person name="Ma L."/>
            <person name="Dong C."/>
            <person name="Song C."/>
            <person name="Wang X."/>
            <person name="Zheng X."/>
            <person name="Niu Y."/>
            <person name="Chen S."/>
            <person name="Feng W."/>
        </authorList>
    </citation>
    <scope>NUCLEOTIDE SEQUENCE [LARGE SCALE GENOMIC DNA]</scope>
    <source>
        <strain evidence="2">DH-2019</strain>
    </source>
</reference>
<dbReference type="EMBL" id="JABTTQ020000013">
    <property type="protein sequence ID" value="KAK6142945.1"/>
    <property type="molecule type" value="Genomic_DNA"/>
</dbReference>
<dbReference type="InterPro" id="IPR036047">
    <property type="entry name" value="F-box-like_dom_sf"/>
</dbReference>
<feature type="domain" description="F-box" evidence="1">
    <location>
        <begin position="32"/>
        <end position="79"/>
    </location>
</feature>
<dbReference type="PANTHER" id="PTHR31672">
    <property type="entry name" value="BNACNNG10540D PROTEIN"/>
    <property type="match status" value="1"/>
</dbReference>
<dbReference type="PROSITE" id="PS50181">
    <property type="entry name" value="FBOX"/>
    <property type="match status" value="1"/>
</dbReference>
<evidence type="ECO:0000313" key="3">
    <source>
        <dbReference type="Proteomes" id="UP001318860"/>
    </source>
</evidence>
<dbReference type="NCBIfam" id="TIGR01640">
    <property type="entry name" value="F_box_assoc_1"/>
    <property type="match status" value="1"/>
</dbReference>
<dbReference type="SUPFAM" id="SSF81383">
    <property type="entry name" value="F-box domain"/>
    <property type="match status" value="1"/>
</dbReference>
<organism evidence="2 3">
    <name type="scientific">Rehmannia glutinosa</name>
    <name type="common">Chinese foxglove</name>
    <dbReference type="NCBI Taxonomy" id="99300"/>
    <lineage>
        <taxon>Eukaryota</taxon>
        <taxon>Viridiplantae</taxon>
        <taxon>Streptophyta</taxon>
        <taxon>Embryophyta</taxon>
        <taxon>Tracheophyta</taxon>
        <taxon>Spermatophyta</taxon>
        <taxon>Magnoliopsida</taxon>
        <taxon>eudicotyledons</taxon>
        <taxon>Gunneridae</taxon>
        <taxon>Pentapetalae</taxon>
        <taxon>asterids</taxon>
        <taxon>lamiids</taxon>
        <taxon>Lamiales</taxon>
        <taxon>Orobanchaceae</taxon>
        <taxon>Rehmannieae</taxon>
        <taxon>Rehmannia</taxon>
    </lineage>
</organism>
<accession>A0ABR0W9R7</accession>
<dbReference type="InterPro" id="IPR017451">
    <property type="entry name" value="F-box-assoc_interact_dom"/>
</dbReference>
<dbReference type="Proteomes" id="UP001318860">
    <property type="component" value="Unassembled WGS sequence"/>
</dbReference>
<comment type="caution">
    <text evidence="2">The sequence shown here is derived from an EMBL/GenBank/DDBJ whole genome shotgun (WGS) entry which is preliminary data.</text>
</comment>
<gene>
    <name evidence="2" type="ORF">DH2020_023293</name>
</gene>
<dbReference type="PANTHER" id="PTHR31672:SF11">
    <property type="entry name" value="F-BOX PROTEIN CPR1-LIKE ISOFORM X2"/>
    <property type="match status" value="1"/>
</dbReference>
<dbReference type="Pfam" id="PF08268">
    <property type="entry name" value="FBA_3"/>
    <property type="match status" value="1"/>
</dbReference>
<evidence type="ECO:0000259" key="1">
    <source>
        <dbReference type="PROSITE" id="PS50181"/>
    </source>
</evidence>
<dbReference type="InterPro" id="IPR013187">
    <property type="entry name" value="F-box-assoc_dom_typ3"/>
</dbReference>
<evidence type="ECO:0000313" key="2">
    <source>
        <dbReference type="EMBL" id="KAK6142945.1"/>
    </source>
</evidence>
<dbReference type="SMART" id="SM00256">
    <property type="entry name" value="FBOX"/>
    <property type="match status" value="1"/>
</dbReference>
<keyword evidence="3" id="KW-1185">Reference proteome</keyword>
<proteinExistence type="predicted"/>